<evidence type="ECO:0000256" key="4">
    <source>
        <dbReference type="ARBA" id="ARBA00023163"/>
    </source>
</evidence>
<dbReference type="SUPFAM" id="SSF46955">
    <property type="entry name" value="Putative DNA-binding domain"/>
    <property type="match status" value="1"/>
</dbReference>
<dbReference type="PANTHER" id="PTHR30204:SF69">
    <property type="entry name" value="MERR-FAMILY TRANSCRIPTIONAL REGULATOR"/>
    <property type="match status" value="1"/>
</dbReference>
<protein>
    <submittedName>
        <fullName evidence="6">DNA-binding transcriptional regulator, MerR family</fullName>
    </submittedName>
</protein>
<evidence type="ECO:0000259" key="5">
    <source>
        <dbReference type="PROSITE" id="PS50937"/>
    </source>
</evidence>
<keyword evidence="4" id="KW-0804">Transcription</keyword>
<dbReference type="PANTHER" id="PTHR30204">
    <property type="entry name" value="REDOX-CYCLING DRUG-SENSING TRANSCRIPTIONAL ACTIVATOR SOXR"/>
    <property type="match status" value="1"/>
</dbReference>
<keyword evidence="3 6" id="KW-0238">DNA-binding</keyword>
<dbReference type="Gene3D" id="1.10.1660.10">
    <property type="match status" value="1"/>
</dbReference>
<dbReference type="PROSITE" id="PS50937">
    <property type="entry name" value="HTH_MERR_2"/>
    <property type="match status" value="1"/>
</dbReference>
<dbReference type="STRING" id="118967.SAMN02745191_1193"/>
<evidence type="ECO:0000256" key="1">
    <source>
        <dbReference type="ARBA" id="ARBA00022491"/>
    </source>
</evidence>
<dbReference type="InterPro" id="IPR000551">
    <property type="entry name" value="MerR-type_HTH_dom"/>
</dbReference>
<keyword evidence="7" id="KW-1185">Reference proteome</keyword>
<dbReference type="CDD" id="cd01109">
    <property type="entry name" value="HTH_YyaN"/>
    <property type="match status" value="1"/>
</dbReference>
<dbReference type="EMBL" id="FUWY01000003">
    <property type="protein sequence ID" value="SJZ64600.1"/>
    <property type="molecule type" value="Genomic_DNA"/>
</dbReference>
<evidence type="ECO:0000313" key="7">
    <source>
        <dbReference type="Proteomes" id="UP000243297"/>
    </source>
</evidence>
<dbReference type="GO" id="GO:0003700">
    <property type="term" value="F:DNA-binding transcription factor activity"/>
    <property type="evidence" value="ECO:0007669"/>
    <property type="project" value="InterPro"/>
</dbReference>
<name>A0A1T4MC31_9FIRM</name>
<keyword evidence="2" id="KW-0805">Transcription regulation</keyword>
<proteinExistence type="predicted"/>
<evidence type="ECO:0000256" key="2">
    <source>
        <dbReference type="ARBA" id="ARBA00023015"/>
    </source>
</evidence>
<reference evidence="7" key="1">
    <citation type="submission" date="2017-02" db="EMBL/GenBank/DDBJ databases">
        <authorList>
            <person name="Varghese N."/>
            <person name="Submissions S."/>
        </authorList>
    </citation>
    <scope>NUCLEOTIDE SEQUENCE [LARGE SCALE GENOMIC DNA]</scope>
    <source>
        <strain evidence="7">ATCC 25662</strain>
    </source>
</reference>
<organism evidence="6 7">
    <name type="scientific">Anaerorhabdus furcosa</name>
    <dbReference type="NCBI Taxonomy" id="118967"/>
    <lineage>
        <taxon>Bacteria</taxon>
        <taxon>Bacillati</taxon>
        <taxon>Bacillota</taxon>
        <taxon>Erysipelotrichia</taxon>
        <taxon>Erysipelotrichales</taxon>
        <taxon>Erysipelotrichaceae</taxon>
        <taxon>Anaerorhabdus</taxon>
    </lineage>
</organism>
<accession>A0A1T4MC31</accession>
<dbReference type="InterPro" id="IPR009061">
    <property type="entry name" value="DNA-bd_dom_put_sf"/>
</dbReference>
<dbReference type="Pfam" id="PF13411">
    <property type="entry name" value="MerR_1"/>
    <property type="match status" value="1"/>
</dbReference>
<keyword evidence="1" id="KW-0678">Repressor</keyword>
<feature type="domain" description="HTH merR-type" evidence="5">
    <location>
        <begin position="2"/>
        <end position="71"/>
    </location>
</feature>
<evidence type="ECO:0000313" key="6">
    <source>
        <dbReference type="EMBL" id="SJZ64600.1"/>
    </source>
</evidence>
<evidence type="ECO:0000256" key="3">
    <source>
        <dbReference type="ARBA" id="ARBA00023125"/>
    </source>
</evidence>
<dbReference type="Proteomes" id="UP000243297">
    <property type="component" value="Unassembled WGS sequence"/>
</dbReference>
<dbReference type="AlphaFoldDB" id="A0A1T4MC31"/>
<sequence>MMYSMKEVSKQTGLSYETLKYYCNEGLIPNVKRDSNNYRVFDDRDIAWIENLTCLKQCGMGISEMKVYIDLCLEGISSITERKKILEKKKEILITKLNAISKSIDYIDTKQKFYDDVLAGKIKYKSNLIKIE</sequence>
<gene>
    <name evidence="6" type="ORF">SAMN02745191_1193</name>
</gene>
<dbReference type="InterPro" id="IPR047057">
    <property type="entry name" value="MerR_fam"/>
</dbReference>
<dbReference type="SMART" id="SM00422">
    <property type="entry name" value="HTH_MERR"/>
    <property type="match status" value="1"/>
</dbReference>
<dbReference type="GO" id="GO:0003677">
    <property type="term" value="F:DNA binding"/>
    <property type="evidence" value="ECO:0007669"/>
    <property type="project" value="UniProtKB-KW"/>
</dbReference>